<sequence>MSRRWVRPRLCSKSRQLRVRGFDRHVAAVGSMSPLCTSPPLRLSAAAYHCCGTSLPLLWHAVSPHAVAAGCPWPLLSAVLWCPLSLLNAPLRCDAVIHHPRLCCTTHVRHNCFHALRCNCRCRSHRGLLPLPSPSRQLKSAAGPRDIAVATTDAAVAAGLPLAPHLISDNSSNVFHAASSMSNKTRIEPLLHCPAPLSVNDAVVVRKHLLLPREPSSRRRILFYDYSHVHTMVHFKIYSVNLNMCPKQI</sequence>
<evidence type="ECO:0000313" key="1">
    <source>
        <dbReference type="EMBL" id="KAJ8486456.1"/>
    </source>
</evidence>
<dbReference type="EMBL" id="JAQQAF010000005">
    <property type="protein sequence ID" value="KAJ8486456.1"/>
    <property type="molecule type" value="Genomic_DNA"/>
</dbReference>
<dbReference type="Proteomes" id="UP001222027">
    <property type="component" value="Unassembled WGS sequence"/>
</dbReference>
<protein>
    <submittedName>
        <fullName evidence="1">Uncharacterized protein</fullName>
    </submittedName>
</protein>
<proteinExistence type="predicted"/>
<evidence type="ECO:0000313" key="2">
    <source>
        <dbReference type="Proteomes" id="UP001222027"/>
    </source>
</evidence>
<keyword evidence="2" id="KW-1185">Reference proteome</keyword>
<dbReference type="AlphaFoldDB" id="A0AAV8PJP4"/>
<name>A0AAV8PJP4_ENSVE</name>
<accession>A0AAV8PJP4</accession>
<comment type="caution">
    <text evidence="1">The sequence shown here is derived from an EMBL/GenBank/DDBJ whole genome shotgun (WGS) entry which is preliminary data.</text>
</comment>
<organism evidence="1 2">
    <name type="scientific">Ensete ventricosum</name>
    <name type="common">Abyssinian banana</name>
    <name type="synonym">Musa ensete</name>
    <dbReference type="NCBI Taxonomy" id="4639"/>
    <lineage>
        <taxon>Eukaryota</taxon>
        <taxon>Viridiplantae</taxon>
        <taxon>Streptophyta</taxon>
        <taxon>Embryophyta</taxon>
        <taxon>Tracheophyta</taxon>
        <taxon>Spermatophyta</taxon>
        <taxon>Magnoliopsida</taxon>
        <taxon>Liliopsida</taxon>
        <taxon>Zingiberales</taxon>
        <taxon>Musaceae</taxon>
        <taxon>Ensete</taxon>
    </lineage>
</organism>
<reference evidence="1 2" key="1">
    <citation type="submission" date="2022-12" db="EMBL/GenBank/DDBJ databases">
        <title>Chromosome-scale assembly of the Ensete ventricosum genome.</title>
        <authorList>
            <person name="Dussert Y."/>
            <person name="Stocks J."/>
            <person name="Wendawek A."/>
            <person name="Woldeyes F."/>
            <person name="Nichols R.A."/>
            <person name="Borrell J.S."/>
        </authorList>
    </citation>
    <scope>NUCLEOTIDE SEQUENCE [LARGE SCALE GENOMIC DNA]</scope>
    <source>
        <strain evidence="2">cv. Maze</strain>
        <tissue evidence="1">Seeds</tissue>
    </source>
</reference>
<gene>
    <name evidence="1" type="ORF">OPV22_018941</name>
</gene>